<dbReference type="InterPro" id="IPR036271">
    <property type="entry name" value="Tet_transcr_reg_TetR-rel_C_sf"/>
</dbReference>
<dbReference type="Proteomes" id="UP000468901">
    <property type="component" value="Unassembled WGS sequence"/>
</dbReference>
<organism evidence="4 5">
    <name type="scientific">Parvibaculum sedimenti</name>
    <dbReference type="NCBI Taxonomy" id="2608632"/>
    <lineage>
        <taxon>Bacteria</taxon>
        <taxon>Pseudomonadati</taxon>
        <taxon>Pseudomonadota</taxon>
        <taxon>Alphaproteobacteria</taxon>
        <taxon>Hyphomicrobiales</taxon>
        <taxon>Parvibaculaceae</taxon>
        <taxon>Parvibaculum</taxon>
    </lineage>
</organism>
<dbReference type="GO" id="GO:0000976">
    <property type="term" value="F:transcription cis-regulatory region binding"/>
    <property type="evidence" value="ECO:0007669"/>
    <property type="project" value="TreeGrafter"/>
</dbReference>
<dbReference type="Gene3D" id="1.10.357.10">
    <property type="entry name" value="Tetracycline Repressor, domain 2"/>
    <property type="match status" value="1"/>
</dbReference>
<gene>
    <name evidence="4" type="ORF">F2P47_07275</name>
</gene>
<dbReference type="EMBL" id="WESC01000005">
    <property type="protein sequence ID" value="KAB7740839.1"/>
    <property type="molecule type" value="Genomic_DNA"/>
</dbReference>
<name>A0A6N6VJT5_9HYPH</name>
<dbReference type="RefSeq" id="WP_152215681.1">
    <property type="nucleotide sequence ID" value="NZ_WESC01000005.1"/>
</dbReference>
<dbReference type="PANTHER" id="PTHR30055:SF239">
    <property type="entry name" value="TRANSCRIPTIONAL REGULATORY PROTEIN"/>
    <property type="match status" value="1"/>
</dbReference>
<keyword evidence="5" id="KW-1185">Reference proteome</keyword>
<dbReference type="SUPFAM" id="SSF46689">
    <property type="entry name" value="Homeodomain-like"/>
    <property type="match status" value="1"/>
</dbReference>
<comment type="caution">
    <text evidence="4">The sequence shown here is derived from an EMBL/GenBank/DDBJ whole genome shotgun (WGS) entry which is preliminary data.</text>
</comment>
<dbReference type="SUPFAM" id="SSF48498">
    <property type="entry name" value="Tetracyclin repressor-like, C-terminal domain"/>
    <property type="match status" value="1"/>
</dbReference>
<dbReference type="PROSITE" id="PS50977">
    <property type="entry name" value="HTH_TETR_2"/>
    <property type="match status" value="1"/>
</dbReference>
<dbReference type="InterPro" id="IPR001647">
    <property type="entry name" value="HTH_TetR"/>
</dbReference>
<dbReference type="InterPro" id="IPR009057">
    <property type="entry name" value="Homeodomain-like_sf"/>
</dbReference>
<dbReference type="GO" id="GO:0003700">
    <property type="term" value="F:DNA-binding transcription factor activity"/>
    <property type="evidence" value="ECO:0007669"/>
    <property type="project" value="TreeGrafter"/>
</dbReference>
<evidence type="ECO:0000313" key="4">
    <source>
        <dbReference type="EMBL" id="KAB7740839.1"/>
    </source>
</evidence>
<dbReference type="InterPro" id="IPR050109">
    <property type="entry name" value="HTH-type_TetR-like_transc_reg"/>
</dbReference>
<evidence type="ECO:0000259" key="3">
    <source>
        <dbReference type="PROSITE" id="PS50977"/>
    </source>
</evidence>
<feature type="DNA-binding region" description="H-T-H motif" evidence="2">
    <location>
        <begin position="43"/>
        <end position="62"/>
    </location>
</feature>
<dbReference type="Pfam" id="PF00440">
    <property type="entry name" value="TetR_N"/>
    <property type="match status" value="1"/>
</dbReference>
<dbReference type="PRINTS" id="PR00455">
    <property type="entry name" value="HTHTETR"/>
</dbReference>
<reference evidence="4 5" key="1">
    <citation type="submission" date="2019-09" db="EMBL/GenBank/DDBJ databases">
        <title>Parvibaculum sedimenti sp. nov., isolated from sediment.</title>
        <authorList>
            <person name="Wang Y."/>
        </authorList>
    </citation>
    <scope>NUCLEOTIDE SEQUENCE [LARGE SCALE GENOMIC DNA]</scope>
    <source>
        <strain evidence="4 5">HXT-9</strain>
    </source>
</reference>
<sequence length="265" mass="28423">MVHVFSESGEFSPAVAQNRSRKMREILSSALDLACEGGLDNLTLHALAARMGRSVAAVYRYYPSKEAVVRELQRLVATHIRLISADTAGRIDAWSAGQGLREGARALALLIGAAQTYELFAQDAPAEFGLVTHYLGNARYGLPERDAQAVFEVAREALGMLAADIAAAQATGAITPGDAQERTLMHWGALQGVIQLLKFTRRGGAWGLAESLPDTTMRALLAGWGADTAVVGELADAIRTKKLASAERQVRDLLHETETNESEAP</sequence>
<proteinExistence type="predicted"/>
<evidence type="ECO:0000256" key="1">
    <source>
        <dbReference type="ARBA" id="ARBA00023125"/>
    </source>
</evidence>
<evidence type="ECO:0000313" key="5">
    <source>
        <dbReference type="Proteomes" id="UP000468901"/>
    </source>
</evidence>
<dbReference type="PANTHER" id="PTHR30055">
    <property type="entry name" value="HTH-TYPE TRANSCRIPTIONAL REGULATOR RUTR"/>
    <property type="match status" value="1"/>
</dbReference>
<keyword evidence="1 2" id="KW-0238">DNA-binding</keyword>
<dbReference type="AlphaFoldDB" id="A0A6N6VJT5"/>
<evidence type="ECO:0000256" key="2">
    <source>
        <dbReference type="PROSITE-ProRule" id="PRU00335"/>
    </source>
</evidence>
<accession>A0A6N6VJT5</accession>
<protein>
    <submittedName>
        <fullName evidence="4">TetR family transcriptional regulator</fullName>
    </submittedName>
</protein>
<feature type="domain" description="HTH tetR-type" evidence="3">
    <location>
        <begin position="20"/>
        <end position="80"/>
    </location>
</feature>